<dbReference type="InterPro" id="IPR044016">
    <property type="entry name" value="Big_13"/>
</dbReference>
<proteinExistence type="predicted"/>
<name>A0A930Y8G7_9PAST</name>
<dbReference type="NCBIfam" id="TIGR04183">
    <property type="entry name" value="Por_Secre_tail"/>
    <property type="match status" value="1"/>
</dbReference>
<dbReference type="InterPro" id="IPR026444">
    <property type="entry name" value="Secre_tail"/>
</dbReference>
<organism evidence="2">
    <name type="scientific">Gallibacterium anatis</name>
    <dbReference type="NCBI Taxonomy" id="750"/>
    <lineage>
        <taxon>Bacteria</taxon>
        <taxon>Pseudomonadati</taxon>
        <taxon>Pseudomonadota</taxon>
        <taxon>Gammaproteobacteria</taxon>
        <taxon>Pasteurellales</taxon>
        <taxon>Pasteurellaceae</taxon>
        <taxon>Gallibacterium</taxon>
    </lineage>
</organism>
<gene>
    <name evidence="2" type="ORF">INT80_04345</name>
</gene>
<dbReference type="EMBL" id="JADION010000009">
    <property type="protein sequence ID" value="MBF4102412.1"/>
    <property type="molecule type" value="Genomic_DNA"/>
</dbReference>
<reference evidence="2" key="1">
    <citation type="submission" date="2020-11" db="EMBL/GenBank/DDBJ databases">
        <title>Gallibacterium anatis 1637, full genome, WGS.</title>
        <authorList>
            <person name="Laishevtcev A.I."/>
            <person name="Yakimova E.A."/>
            <person name="Petkovich D."/>
            <person name="Stepanova T.V."/>
            <person name="Kalendr R.S."/>
            <person name="Rubalsky E.O."/>
            <person name="Zulkarneev E.R."/>
            <person name="Aleshkin A.V."/>
        </authorList>
    </citation>
    <scope>NUCLEOTIDE SEQUENCE</scope>
    <source>
        <strain evidence="2">1637</strain>
    </source>
</reference>
<dbReference type="InterPro" id="IPR013783">
    <property type="entry name" value="Ig-like_fold"/>
</dbReference>
<evidence type="ECO:0000259" key="1">
    <source>
        <dbReference type="Pfam" id="PF19077"/>
    </source>
</evidence>
<dbReference type="Pfam" id="PF19077">
    <property type="entry name" value="Big_13"/>
    <property type="match status" value="1"/>
</dbReference>
<dbReference type="Gene3D" id="2.60.40.10">
    <property type="entry name" value="Immunoglobulins"/>
    <property type="match status" value="1"/>
</dbReference>
<accession>A0A930Y8G7</accession>
<feature type="domain" description="Bacterial Ig-like" evidence="1">
    <location>
        <begin position="4"/>
        <end position="64"/>
    </location>
</feature>
<evidence type="ECO:0000313" key="2">
    <source>
        <dbReference type="EMBL" id="MBF4102412.1"/>
    </source>
</evidence>
<protein>
    <submittedName>
        <fullName evidence="2">T9SS type A sorting domain-containing protein</fullName>
    </submittedName>
</protein>
<dbReference type="AlphaFoldDB" id="A0A930Y8G7"/>
<sequence>MKGTTTGDAIKVVLFDQNGAQIKEVDINSGSFQIDSTDLPDGTYQVKVKDAAGNLSDATSITIDKSSNRQTSSNNCW</sequence>
<comment type="caution">
    <text evidence="2">The sequence shown here is derived from an EMBL/GenBank/DDBJ whole genome shotgun (WGS) entry which is preliminary data.</text>
</comment>